<dbReference type="GO" id="GO:0003677">
    <property type="term" value="F:DNA binding"/>
    <property type="evidence" value="ECO:0007669"/>
    <property type="project" value="UniProtKB-KW"/>
</dbReference>
<evidence type="ECO:0000256" key="6">
    <source>
        <dbReference type="SAM" id="Coils"/>
    </source>
</evidence>
<organism evidence="9 10">
    <name type="scientific">Urochloa decumbens</name>
    <dbReference type="NCBI Taxonomy" id="240449"/>
    <lineage>
        <taxon>Eukaryota</taxon>
        <taxon>Viridiplantae</taxon>
        <taxon>Streptophyta</taxon>
        <taxon>Embryophyta</taxon>
        <taxon>Tracheophyta</taxon>
        <taxon>Spermatophyta</taxon>
        <taxon>Magnoliopsida</taxon>
        <taxon>Liliopsida</taxon>
        <taxon>Poales</taxon>
        <taxon>Poaceae</taxon>
        <taxon>PACMAD clade</taxon>
        <taxon>Panicoideae</taxon>
        <taxon>Panicodae</taxon>
        <taxon>Paniceae</taxon>
        <taxon>Melinidinae</taxon>
        <taxon>Urochloa</taxon>
    </lineage>
</organism>
<evidence type="ECO:0000256" key="5">
    <source>
        <dbReference type="ARBA" id="ARBA00023242"/>
    </source>
</evidence>
<sequence length="308" mass="33552">MGRLIDWWVLGSSVCICRGQQGGRGGRLLRSTVWLAAMVPSERGSVATAVSTAAADKLLHGPIAGKKCKKAAPRKKVHKAEREKLKRDHLNDLFVELGNMLEADRQNNGKACILTDTTRILRDLLVQVESLRKEHSNLQNESHYVAIERNELQDENGALRKEISELQDELRIRTSGSPAGWGHGTTGLNAPDPHPTSAVFSSQQAMQPSTIAVFPLQQPLAPSAVIEQSYATPPSLELKLFPGAASVEDHGPLEDQEPPNHVARPQARYPTQSASWPVCLFSGLPRMEDEQCSSSTTGGSKEDSTGRD</sequence>
<dbReference type="InterPro" id="IPR011598">
    <property type="entry name" value="bHLH_dom"/>
</dbReference>
<comment type="similarity">
    <text evidence="1">Belongs to the bHLH protein family.</text>
</comment>
<keyword evidence="4" id="KW-0804">Transcription</keyword>
<dbReference type="CDD" id="cd11446">
    <property type="entry name" value="bHLH_AtILR3_like"/>
    <property type="match status" value="1"/>
</dbReference>
<dbReference type="PANTHER" id="PTHR47075">
    <property type="entry name" value="TRANSCRIPTION FACTOR BHLH47"/>
    <property type="match status" value="1"/>
</dbReference>
<keyword evidence="6" id="KW-0175">Coiled coil</keyword>
<proteinExistence type="inferred from homology"/>
<dbReference type="Gene3D" id="4.10.280.10">
    <property type="entry name" value="Helix-loop-helix DNA-binding domain"/>
    <property type="match status" value="1"/>
</dbReference>
<reference evidence="9" key="1">
    <citation type="submission" date="2024-10" db="EMBL/GenBank/DDBJ databases">
        <authorList>
            <person name="Ryan C."/>
        </authorList>
    </citation>
    <scope>NUCLEOTIDE SEQUENCE [LARGE SCALE GENOMIC DNA]</scope>
</reference>
<feature type="domain" description="BHLH" evidence="8">
    <location>
        <begin position="74"/>
        <end position="124"/>
    </location>
</feature>
<dbReference type="InterPro" id="IPR036638">
    <property type="entry name" value="HLH_DNA-bd_sf"/>
</dbReference>
<evidence type="ECO:0000256" key="3">
    <source>
        <dbReference type="ARBA" id="ARBA00023125"/>
    </source>
</evidence>
<dbReference type="InterPro" id="IPR057075">
    <property type="entry name" value="bHLH_IRO3"/>
</dbReference>
<evidence type="ECO:0000256" key="7">
    <source>
        <dbReference type="SAM" id="MobiDB-lite"/>
    </source>
</evidence>
<dbReference type="EMBL" id="OZ075125">
    <property type="protein sequence ID" value="CAL4931271.1"/>
    <property type="molecule type" value="Genomic_DNA"/>
</dbReference>
<dbReference type="Proteomes" id="UP001497457">
    <property type="component" value="Chromosome 15b"/>
</dbReference>
<evidence type="ECO:0000259" key="8">
    <source>
        <dbReference type="PROSITE" id="PS50888"/>
    </source>
</evidence>
<keyword evidence="5" id="KW-0539">Nucleus</keyword>
<evidence type="ECO:0000256" key="1">
    <source>
        <dbReference type="ARBA" id="ARBA00005510"/>
    </source>
</evidence>
<evidence type="ECO:0000256" key="4">
    <source>
        <dbReference type="ARBA" id="ARBA00023163"/>
    </source>
</evidence>
<keyword evidence="10" id="KW-1185">Reference proteome</keyword>
<dbReference type="SUPFAM" id="SSF47459">
    <property type="entry name" value="HLH, helix-loop-helix DNA-binding domain"/>
    <property type="match status" value="1"/>
</dbReference>
<evidence type="ECO:0000256" key="2">
    <source>
        <dbReference type="ARBA" id="ARBA00023015"/>
    </source>
</evidence>
<dbReference type="AlphaFoldDB" id="A0ABC8XU84"/>
<feature type="region of interest" description="Disordered" evidence="7">
    <location>
        <begin position="288"/>
        <end position="308"/>
    </location>
</feature>
<dbReference type="PANTHER" id="PTHR47075:SF9">
    <property type="entry name" value="TRANSCRIPTION FACTOR BHLH47"/>
    <property type="match status" value="1"/>
</dbReference>
<feature type="coiled-coil region" evidence="6">
    <location>
        <begin position="121"/>
        <end position="169"/>
    </location>
</feature>
<feature type="region of interest" description="Disordered" evidence="7">
    <location>
        <begin position="246"/>
        <end position="269"/>
    </location>
</feature>
<dbReference type="PROSITE" id="PS50888">
    <property type="entry name" value="BHLH"/>
    <property type="match status" value="1"/>
</dbReference>
<evidence type="ECO:0000313" key="9">
    <source>
        <dbReference type="EMBL" id="CAL4931271.1"/>
    </source>
</evidence>
<protein>
    <recommendedName>
        <fullName evidence="8">BHLH domain-containing protein</fullName>
    </recommendedName>
</protein>
<keyword evidence="3" id="KW-0238">DNA-binding</keyword>
<accession>A0ABC8XU84</accession>
<keyword evidence="2" id="KW-0805">Transcription regulation</keyword>
<name>A0ABC8XU84_9POAL</name>
<evidence type="ECO:0000313" key="10">
    <source>
        <dbReference type="Proteomes" id="UP001497457"/>
    </source>
</evidence>
<gene>
    <name evidence="9" type="ORF">URODEC1_LOCUS26968</name>
</gene>
<dbReference type="Pfam" id="PF23177">
    <property type="entry name" value="bHLH_IRO3"/>
    <property type="match status" value="1"/>
</dbReference>